<evidence type="ECO:0000313" key="2">
    <source>
        <dbReference type="Proteomes" id="UP000298416"/>
    </source>
</evidence>
<organism evidence="1">
    <name type="scientific">Salvia splendens</name>
    <name type="common">Scarlet sage</name>
    <dbReference type="NCBI Taxonomy" id="180675"/>
    <lineage>
        <taxon>Eukaryota</taxon>
        <taxon>Viridiplantae</taxon>
        <taxon>Streptophyta</taxon>
        <taxon>Embryophyta</taxon>
        <taxon>Tracheophyta</taxon>
        <taxon>Spermatophyta</taxon>
        <taxon>Magnoliopsida</taxon>
        <taxon>eudicotyledons</taxon>
        <taxon>Gunneridae</taxon>
        <taxon>Pentapetalae</taxon>
        <taxon>asterids</taxon>
        <taxon>lamiids</taxon>
        <taxon>Lamiales</taxon>
        <taxon>Lamiaceae</taxon>
        <taxon>Nepetoideae</taxon>
        <taxon>Mentheae</taxon>
        <taxon>Salviinae</taxon>
        <taxon>Salvia</taxon>
        <taxon>Salvia subgen. Calosphace</taxon>
        <taxon>core Calosphace</taxon>
    </lineage>
</organism>
<comment type="caution">
    <text evidence="1">The sequence shown here is derived from an EMBL/GenBank/DDBJ whole genome shotgun (WGS) entry which is preliminary data.</text>
</comment>
<accession>A0A8X8YY63</accession>
<reference evidence="1" key="2">
    <citation type="submission" date="2020-08" db="EMBL/GenBank/DDBJ databases">
        <title>Plant Genome Project.</title>
        <authorList>
            <person name="Zhang R.-G."/>
        </authorList>
    </citation>
    <scope>NUCLEOTIDE SEQUENCE</scope>
    <source>
        <strain evidence="1">Huo1</strain>
        <tissue evidence="1">Leaf</tissue>
    </source>
</reference>
<dbReference type="AlphaFoldDB" id="A0A8X8YY63"/>
<reference evidence="1" key="1">
    <citation type="submission" date="2018-01" db="EMBL/GenBank/DDBJ databases">
        <authorList>
            <person name="Mao J.F."/>
        </authorList>
    </citation>
    <scope>NUCLEOTIDE SEQUENCE</scope>
    <source>
        <strain evidence="1">Huo1</strain>
        <tissue evidence="1">Leaf</tissue>
    </source>
</reference>
<proteinExistence type="predicted"/>
<protein>
    <submittedName>
        <fullName evidence="1">Uncharacterized protein</fullName>
    </submittedName>
</protein>
<dbReference type="EMBL" id="PNBA02000022">
    <property type="protein sequence ID" value="KAG6385287.1"/>
    <property type="molecule type" value="Genomic_DNA"/>
</dbReference>
<evidence type="ECO:0000313" key="1">
    <source>
        <dbReference type="EMBL" id="KAG6385287.1"/>
    </source>
</evidence>
<keyword evidence="2" id="KW-1185">Reference proteome</keyword>
<dbReference type="Proteomes" id="UP000298416">
    <property type="component" value="Unassembled WGS sequence"/>
</dbReference>
<name>A0A8X8YY63_SALSN</name>
<gene>
    <name evidence="1" type="ORF">SASPL_154119</name>
</gene>
<sequence>MSAFNRPLVSGSGDTSEECLAMGIGPEEFFVASLLEHSFQNLCMEKNYTSLRAIHRRNGVGLNADDDYEIDILDDQWGQLVAVIHDMSIAMHVSCATGGVLETVDVTVAKVRAQMESGCQVHGKDFIPNVIWTWFQMSKLLTFRIVYEFDLGKARQEVFEKLACVDGLSLDQRHELCDILGKKPQRLEVFMGMLANAKLRYVLRLIE</sequence>